<dbReference type="GeneID" id="99648032"/>
<dbReference type="eggNOG" id="COG2197">
    <property type="taxonomic scope" value="Bacteria"/>
</dbReference>
<dbReference type="EMBL" id="FOVH01000006">
    <property type="protein sequence ID" value="SFO44408.1"/>
    <property type="molecule type" value="Genomic_DNA"/>
</dbReference>
<dbReference type="PROSITE" id="PS50043">
    <property type="entry name" value="HTH_LUXR_2"/>
    <property type="match status" value="1"/>
</dbReference>
<keyword evidence="3 8" id="KW-0238">DNA-binding</keyword>
<dbReference type="InterPro" id="IPR011006">
    <property type="entry name" value="CheY-like_superfamily"/>
</dbReference>
<dbReference type="AlphaFoldDB" id="A0A1I5H7V0"/>
<keyword evidence="2" id="KW-0805">Transcription regulation</keyword>
<dbReference type="InterPro" id="IPR000792">
    <property type="entry name" value="Tscrpt_reg_LuxR_C"/>
</dbReference>
<dbReference type="InParanoid" id="A0A1I5H7V0"/>
<proteinExistence type="predicted"/>
<feature type="domain" description="HTH luxR-type" evidence="6">
    <location>
        <begin position="144"/>
        <end position="220"/>
    </location>
</feature>
<protein>
    <submittedName>
        <fullName evidence="8">DNA-binding response regulator, NarL/FixJ family, contains REC and HTH domains</fullName>
    </submittedName>
</protein>
<keyword evidence="9" id="KW-1185">Reference proteome</keyword>
<keyword evidence="4" id="KW-0804">Transcription</keyword>
<dbReference type="InterPro" id="IPR001789">
    <property type="entry name" value="Sig_transdc_resp-reg_receiver"/>
</dbReference>
<dbReference type="Gene3D" id="3.40.50.2300">
    <property type="match status" value="1"/>
</dbReference>
<dbReference type="GO" id="GO:0000160">
    <property type="term" value="P:phosphorelay signal transduction system"/>
    <property type="evidence" value="ECO:0007669"/>
    <property type="project" value="InterPro"/>
</dbReference>
<dbReference type="PROSITE" id="PS50110">
    <property type="entry name" value="RESPONSE_REGULATORY"/>
    <property type="match status" value="1"/>
</dbReference>
<dbReference type="SMART" id="SM00421">
    <property type="entry name" value="HTH_LUXR"/>
    <property type="match status" value="1"/>
</dbReference>
<dbReference type="Pfam" id="PF00196">
    <property type="entry name" value="GerE"/>
    <property type="match status" value="1"/>
</dbReference>
<evidence type="ECO:0000256" key="3">
    <source>
        <dbReference type="ARBA" id="ARBA00023125"/>
    </source>
</evidence>
<dbReference type="PANTHER" id="PTHR43214">
    <property type="entry name" value="TWO-COMPONENT RESPONSE REGULATOR"/>
    <property type="match status" value="1"/>
</dbReference>
<gene>
    <name evidence="8" type="ORF">SAMN04489713_10667</name>
</gene>
<dbReference type="Proteomes" id="UP000183413">
    <property type="component" value="Unassembled WGS sequence"/>
</dbReference>
<dbReference type="GO" id="GO:0003677">
    <property type="term" value="F:DNA binding"/>
    <property type="evidence" value="ECO:0007669"/>
    <property type="project" value="UniProtKB-KW"/>
</dbReference>
<evidence type="ECO:0000313" key="9">
    <source>
        <dbReference type="Proteomes" id="UP000183413"/>
    </source>
</evidence>
<evidence type="ECO:0000256" key="4">
    <source>
        <dbReference type="ARBA" id="ARBA00023163"/>
    </source>
</evidence>
<evidence type="ECO:0000256" key="5">
    <source>
        <dbReference type="PROSITE-ProRule" id="PRU00169"/>
    </source>
</evidence>
<reference evidence="8 9" key="1">
    <citation type="submission" date="2016-10" db="EMBL/GenBank/DDBJ databases">
        <authorList>
            <person name="de Groot N.N."/>
        </authorList>
    </citation>
    <scope>NUCLEOTIDE SEQUENCE [LARGE SCALE GENOMIC DNA]</scope>
    <source>
        <strain evidence="8 9">DSM 43067</strain>
    </source>
</reference>
<dbReference type="Pfam" id="PF00072">
    <property type="entry name" value="Response_reg"/>
    <property type="match status" value="1"/>
</dbReference>
<evidence type="ECO:0000256" key="2">
    <source>
        <dbReference type="ARBA" id="ARBA00023015"/>
    </source>
</evidence>
<dbReference type="InterPro" id="IPR058245">
    <property type="entry name" value="NreC/VraR/RcsB-like_REC"/>
</dbReference>
<dbReference type="SMART" id="SM00448">
    <property type="entry name" value="REC"/>
    <property type="match status" value="1"/>
</dbReference>
<dbReference type="OrthoDB" id="3208680at2"/>
<dbReference type="GO" id="GO:0006355">
    <property type="term" value="P:regulation of DNA-templated transcription"/>
    <property type="evidence" value="ECO:0007669"/>
    <property type="project" value="InterPro"/>
</dbReference>
<feature type="domain" description="Response regulatory" evidence="7">
    <location>
        <begin position="2"/>
        <end position="122"/>
    </location>
</feature>
<evidence type="ECO:0000259" key="6">
    <source>
        <dbReference type="PROSITE" id="PS50043"/>
    </source>
</evidence>
<sequence length="224" mass="24460">MRVAVAEDSGIFRQALVTLLTTVGIEVVVSAGSGEELLARVAGDPPDVAIVDLHMPPTFTNEGVVAARRLLERHPGLGVLVLSAYNETPPALELFRDEPRGVGYLLKDHVTDVENLRSALERVIRGEVVIDPDVVARLVEARHREHELSRLSEREREVLALMAEGHSNAGIGKRLHLSARTVEDHVRAIFTKLKIASSGGPPGPQDHNKRVLAVLTWLRAAESR</sequence>
<dbReference type="RefSeq" id="WP_024934920.1">
    <property type="nucleotide sequence ID" value="NZ_CP083237.1"/>
</dbReference>
<dbReference type="PANTHER" id="PTHR43214:SF24">
    <property type="entry name" value="TRANSCRIPTIONAL REGULATORY PROTEIN NARL-RELATED"/>
    <property type="match status" value="1"/>
</dbReference>
<dbReference type="STRING" id="1993.SAMN04489713_10667"/>
<keyword evidence="1 5" id="KW-0597">Phosphoprotein</keyword>
<dbReference type="CDD" id="cd17535">
    <property type="entry name" value="REC_NarL-like"/>
    <property type="match status" value="1"/>
</dbReference>
<evidence type="ECO:0000259" key="7">
    <source>
        <dbReference type="PROSITE" id="PS50110"/>
    </source>
</evidence>
<dbReference type="PRINTS" id="PR00038">
    <property type="entry name" value="HTHLUXR"/>
</dbReference>
<dbReference type="SUPFAM" id="SSF52172">
    <property type="entry name" value="CheY-like"/>
    <property type="match status" value="1"/>
</dbReference>
<evidence type="ECO:0000256" key="1">
    <source>
        <dbReference type="ARBA" id="ARBA00022553"/>
    </source>
</evidence>
<evidence type="ECO:0000313" key="8">
    <source>
        <dbReference type="EMBL" id="SFO44408.1"/>
    </source>
</evidence>
<dbReference type="InterPro" id="IPR039420">
    <property type="entry name" value="WalR-like"/>
</dbReference>
<dbReference type="PROSITE" id="PS00622">
    <property type="entry name" value="HTH_LUXR_1"/>
    <property type="match status" value="1"/>
</dbReference>
<dbReference type="CDD" id="cd06170">
    <property type="entry name" value="LuxR_C_like"/>
    <property type="match status" value="1"/>
</dbReference>
<feature type="modified residue" description="4-aspartylphosphate" evidence="5">
    <location>
        <position position="52"/>
    </location>
</feature>
<name>A0A1I5H7V0_9ACTN</name>
<accession>A0A1I5H7V0</accession>
<organism evidence="8 9">
    <name type="scientific">Actinomadura madurae</name>
    <dbReference type="NCBI Taxonomy" id="1993"/>
    <lineage>
        <taxon>Bacteria</taxon>
        <taxon>Bacillati</taxon>
        <taxon>Actinomycetota</taxon>
        <taxon>Actinomycetes</taxon>
        <taxon>Streptosporangiales</taxon>
        <taxon>Thermomonosporaceae</taxon>
        <taxon>Actinomadura</taxon>
    </lineage>
</organism>